<keyword evidence="2" id="KW-1185">Reference proteome</keyword>
<reference evidence="1 2" key="1">
    <citation type="journal article" date="2019" name="Int. J. Syst. Evol. Microbiol.">
        <title>The Global Catalogue of Microorganisms (GCM) 10K type strain sequencing project: providing services to taxonomists for standard genome sequencing and annotation.</title>
        <authorList>
            <consortium name="The Broad Institute Genomics Platform"/>
            <consortium name="The Broad Institute Genome Sequencing Center for Infectious Disease"/>
            <person name="Wu L."/>
            <person name="Ma J."/>
        </authorList>
    </citation>
    <scope>NUCLEOTIDE SEQUENCE [LARGE SCALE GENOMIC DNA]</scope>
    <source>
        <strain evidence="1 2">JCM 11136</strain>
    </source>
</reference>
<dbReference type="RefSeq" id="WP_343948329.1">
    <property type="nucleotide sequence ID" value="NZ_BAAAHQ010000002.1"/>
</dbReference>
<evidence type="ECO:0008006" key="3">
    <source>
        <dbReference type="Google" id="ProtNLM"/>
    </source>
</evidence>
<dbReference type="Proteomes" id="UP001501578">
    <property type="component" value="Unassembled WGS sequence"/>
</dbReference>
<proteinExistence type="predicted"/>
<gene>
    <name evidence="1" type="ORF">GCM10009560_08300</name>
</gene>
<name>A0ABN1NQM3_9ACTN</name>
<organism evidence="1 2">
    <name type="scientific">Nonomuraea longicatena</name>
    <dbReference type="NCBI Taxonomy" id="83682"/>
    <lineage>
        <taxon>Bacteria</taxon>
        <taxon>Bacillati</taxon>
        <taxon>Actinomycetota</taxon>
        <taxon>Actinomycetes</taxon>
        <taxon>Streptosporangiales</taxon>
        <taxon>Streptosporangiaceae</taxon>
        <taxon>Nonomuraea</taxon>
    </lineage>
</organism>
<sequence length="777" mass="84029">MSESAVLRVAGLPIRLWLAAAAPGLAAGVRALEHAESAYRREAAALAVRLGEELVPRPGLPAEARRTTLSVRRGLHRGRPLPEDQSARLKRIAPELSPCLDRMLALSADVGRREERVRALLAEEHDRLLAAPWHLLHEVPGGRACLPPEVVADIERRLSGGEPWTSKRMRRRSDYLWRMIARGAAKTTPRTWLGHVCLIPVAPTGPGLSVNGQVAVDWTENVQARRHDLARSGKALDPGHLLALTPLHRMEGDRLRIWTTDPASADHRLLTYRMRYAAALGPVVEALRGGTRPVADLEPAAPPGFVGRLVELGVLEVSAPLRQRPGRWTATTPEHGAADTGFVDVYRRAAGAFTADLADLQHAVEQYRRLSLLVDADAGGRASRLRERIGPRPRPVMDVFAEEIAARVEEGELDKRTPPDHGWPVPSRTGSGYARLLGLLAAAPGWDVTEAMLDAAGAPRARLDWPVDCVVRPLPSGGWALDNLAPAAVLDARFVETLRRLHGTVPSAEAYRDFLAELDRITGIPSVELLMPPMVEQAANAVRRPRYTSAWTGDPDPRHYGTAWAEGGARYLPLGELTVHSEDGRAVVCHAGAPVRICTHVTRTPLVPWSVLTAILCADSPQHAANVRRLRRSLTAFPGQAHVPRITVAGSLVVSAAQWRLPSAELAADGDLAGFRTLTRLRDRLGLPRWVFVAGASGYRPLACDLDSVRALRVIEQVLKAGGEELTVTEMLPAADELSVSDHGGGQVAAEVLLRLPHAMPPTELAALAAQVSAGST</sequence>
<dbReference type="EMBL" id="BAAAHQ010000002">
    <property type="protein sequence ID" value="GAA0914658.1"/>
    <property type="molecule type" value="Genomic_DNA"/>
</dbReference>
<comment type="caution">
    <text evidence="1">The sequence shown here is derived from an EMBL/GenBank/DDBJ whole genome shotgun (WGS) entry which is preliminary data.</text>
</comment>
<protein>
    <recommendedName>
        <fullName evidence="3">Lantibiotic dehydratase N-terminal domain-containing protein</fullName>
    </recommendedName>
</protein>
<evidence type="ECO:0000313" key="1">
    <source>
        <dbReference type="EMBL" id="GAA0914658.1"/>
    </source>
</evidence>
<evidence type="ECO:0000313" key="2">
    <source>
        <dbReference type="Proteomes" id="UP001501578"/>
    </source>
</evidence>
<accession>A0ABN1NQM3</accession>